<dbReference type="GO" id="GO:0016787">
    <property type="term" value="F:hydrolase activity"/>
    <property type="evidence" value="ECO:0007669"/>
    <property type="project" value="UniProtKB-KW"/>
</dbReference>
<accession>A0A8J6IPZ1</accession>
<keyword evidence="2" id="KW-1185">Reference proteome</keyword>
<protein>
    <submittedName>
        <fullName evidence="1">HAD family hydrolase</fullName>
    </submittedName>
</protein>
<keyword evidence="1" id="KW-0378">Hydrolase</keyword>
<reference evidence="1" key="1">
    <citation type="journal article" date="2018" name="Int. J. Syst. Evol. Microbiol.">
        <title>Neptunicella marina gen. nov., sp. nov., isolated from surface seawater.</title>
        <authorList>
            <person name="Liu X."/>
            <person name="Lai Q."/>
            <person name="Du Y."/>
            <person name="Zhang X."/>
            <person name="Liu Z."/>
            <person name="Sun F."/>
            <person name="Shao Z."/>
        </authorList>
    </citation>
    <scope>NUCLEOTIDE SEQUENCE</scope>
    <source>
        <strain evidence="1">S27-2</strain>
    </source>
</reference>
<gene>
    <name evidence="1" type="ORF">H8B19_03495</name>
</gene>
<dbReference type="RefSeq" id="WP_186505393.1">
    <property type="nucleotide sequence ID" value="NZ_JACNEP010000002.1"/>
</dbReference>
<organism evidence="1 2">
    <name type="scientific">Neptunicella marina</name>
    <dbReference type="NCBI Taxonomy" id="2125989"/>
    <lineage>
        <taxon>Bacteria</taxon>
        <taxon>Pseudomonadati</taxon>
        <taxon>Pseudomonadota</taxon>
        <taxon>Gammaproteobacteria</taxon>
        <taxon>Alteromonadales</taxon>
        <taxon>Alteromonadaceae</taxon>
        <taxon>Neptunicella</taxon>
    </lineage>
</organism>
<comment type="caution">
    <text evidence="1">The sequence shown here is derived from an EMBL/GenBank/DDBJ whole genome shotgun (WGS) entry which is preliminary data.</text>
</comment>
<proteinExistence type="predicted"/>
<dbReference type="AlphaFoldDB" id="A0A8J6IPZ1"/>
<evidence type="ECO:0000313" key="1">
    <source>
        <dbReference type="EMBL" id="MBC3764926.1"/>
    </source>
</evidence>
<evidence type="ECO:0000313" key="2">
    <source>
        <dbReference type="Proteomes" id="UP000601768"/>
    </source>
</evidence>
<reference evidence="1" key="2">
    <citation type="submission" date="2020-08" db="EMBL/GenBank/DDBJ databases">
        <authorList>
            <person name="Lai Q."/>
        </authorList>
    </citation>
    <scope>NUCLEOTIDE SEQUENCE</scope>
    <source>
        <strain evidence="1">S27-2</strain>
    </source>
</reference>
<sequence length="351" mass="40648">MDKNTSLFDFGYNFLGPLSSEYFHHLKLYTNQLNNPRIIFLAREGYFFNRAFDQLVKLGEFPNHPNNYLYVSRSFLFRINIADVDTWQFSLNYKFKGTLSKILLGRFGFKLDLVKQVFSQKQLEQKWVLPRELDELTNFLNQYIGELGAMVRESRHAYLDYLRGFDFNASQDLVFVDIGYSGTIQKLLTHMLELDTHGVYLITTNGGANTVGRFKAHMKHVVKDQVSMGDGYKMLDRSLFLESLLTAPDGQLMDVVKLPVESGKSFDFLFGRPAYTQRNFHELDRVMQGAEDATCHYLTHGIRFSIDELEELYESFVSNRHMLPRVSWSLFEIDDAISGHGNVNPLQLFGM</sequence>
<dbReference type="EMBL" id="JACNEP010000002">
    <property type="protein sequence ID" value="MBC3764926.1"/>
    <property type="molecule type" value="Genomic_DNA"/>
</dbReference>
<dbReference type="Proteomes" id="UP000601768">
    <property type="component" value="Unassembled WGS sequence"/>
</dbReference>
<name>A0A8J6IPZ1_9ALTE</name>